<accession>A0A8S5LPL2</accession>
<proteinExistence type="predicted"/>
<protein>
    <submittedName>
        <fullName evidence="1">Uncharacterized protein</fullName>
    </submittedName>
</protein>
<name>A0A8S5LPL2_9CAUD</name>
<sequence length="133" mass="14266">MAYEKTTWVNGQAPALDAEHLNKIENELEILGKRKGSATYTATIGTTWVEDENTGIKTQSVAIAGVTAQSTAMVDHVYTGSGTSDDYAAFVEAENQYLNCITNGYAETYDGGIKFTIFGDANTVEIPIVAEVS</sequence>
<dbReference type="EMBL" id="BK015888">
    <property type="protein sequence ID" value="DAD71874.1"/>
    <property type="molecule type" value="Genomic_DNA"/>
</dbReference>
<evidence type="ECO:0000313" key="1">
    <source>
        <dbReference type="EMBL" id="DAD71874.1"/>
    </source>
</evidence>
<reference evidence="1" key="1">
    <citation type="journal article" date="2021" name="Proc. Natl. Acad. Sci. U.S.A.">
        <title>A Catalog of Tens of Thousands of Viruses from Human Metagenomes Reveals Hidden Associations with Chronic Diseases.</title>
        <authorList>
            <person name="Tisza M.J."/>
            <person name="Buck C.B."/>
        </authorList>
    </citation>
    <scope>NUCLEOTIDE SEQUENCE</scope>
    <source>
        <strain evidence="1">CtoiW10</strain>
    </source>
</reference>
<organism evidence="1">
    <name type="scientific">Siphoviridae sp. ctoiW10</name>
    <dbReference type="NCBI Taxonomy" id="2827592"/>
    <lineage>
        <taxon>Viruses</taxon>
        <taxon>Duplodnaviria</taxon>
        <taxon>Heunggongvirae</taxon>
        <taxon>Uroviricota</taxon>
        <taxon>Caudoviricetes</taxon>
    </lineage>
</organism>